<dbReference type="AlphaFoldDB" id="A0A0R1H788"/>
<dbReference type="PATRIC" id="fig|1423722.3.peg.391"/>
<dbReference type="Proteomes" id="UP000050909">
    <property type="component" value="Unassembled WGS sequence"/>
</dbReference>
<evidence type="ECO:0000313" key="2">
    <source>
        <dbReference type="Proteomes" id="UP000050909"/>
    </source>
</evidence>
<reference evidence="1 2" key="1">
    <citation type="journal article" date="2015" name="Genome Announc.">
        <title>Expanding the biotechnology potential of lactobacilli through comparative genomics of 213 strains and associated genera.</title>
        <authorList>
            <person name="Sun Z."/>
            <person name="Harris H.M."/>
            <person name="McCann A."/>
            <person name="Guo C."/>
            <person name="Argimon S."/>
            <person name="Zhang W."/>
            <person name="Yang X."/>
            <person name="Jeffery I.B."/>
            <person name="Cooney J.C."/>
            <person name="Kagawa T.F."/>
            <person name="Liu W."/>
            <person name="Song Y."/>
            <person name="Salvetti E."/>
            <person name="Wrobel A."/>
            <person name="Rasinkangas P."/>
            <person name="Parkhill J."/>
            <person name="Rea M.C."/>
            <person name="O'Sullivan O."/>
            <person name="Ritari J."/>
            <person name="Douillard F.P."/>
            <person name="Paul Ross R."/>
            <person name="Yang R."/>
            <person name="Briner A.E."/>
            <person name="Felis G.E."/>
            <person name="de Vos W.M."/>
            <person name="Barrangou R."/>
            <person name="Klaenhammer T.R."/>
            <person name="Caufield P.W."/>
            <person name="Cui Y."/>
            <person name="Zhang H."/>
            <person name="O'Toole P.W."/>
        </authorList>
    </citation>
    <scope>NUCLEOTIDE SEQUENCE [LARGE SCALE GENOMIC DNA]</scope>
    <source>
        <strain evidence="1 2">DSM 20534</strain>
    </source>
</reference>
<proteinExistence type="predicted"/>
<organism evidence="1 2">
    <name type="scientific">Amylolactobacillus amylotrophicus DSM 20534</name>
    <dbReference type="NCBI Taxonomy" id="1423722"/>
    <lineage>
        <taxon>Bacteria</taxon>
        <taxon>Bacillati</taxon>
        <taxon>Bacillota</taxon>
        <taxon>Bacilli</taxon>
        <taxon>Lactobacillales</taxon>
        <taxon>Lactobacillaceae</taxon>
        <taxon>Amylolactobacillus</taxon>
    </lineage>
</organism>
<protein>
    <submittedName>
        <fullName evidence="1">Uncharacterized protein</fullName>
    </submittedName>
</protein>
<accession>A0A0R1H788</accession>
<evidence type="ECO:0000313" key="1">
    <source>
        <dbReference type="EMBL" id="KRK38695.1"/>
    </source>
</evidence>
<name>A0A0R1H788_9LACO</name>
<dbReference type="RefSeq" id="WP_056946023.1">
    <property type="nucleotide sequence ID" value="NZ_AZCV01000001.1"/>
</dbReference>
<sequence length="177" mass="20227">MWDFLGNLLGALLGTGLAFYLGTISEKKSRNNQQKEKLKRLKNEISRSIYVMSDTDLSPAHFIVNAPKIGILVKDMQSKFNEIESSNNTFADELIISNFSFEGQQESWLEFRNQYISKFMSSCEKYFNSVNRSKSIKDPVESKKIVDESATALCGAKKNLNKKLDKYLESLKFIDNL</sequence>
<gene>
    <name evidence="1" type="ORF">FC62_GL000384</name>
</gene>
<keyword evidence="2" id="KW-1185">Reference proteome</keyword>
<dbReference type="EMBL" id="AZCV01000001">
    <property type="protein sequence ID" value="KRK38695.1"/>
    <property type="molecule type" value="Genomic_DNA"/>
</dbReference>
<comment type="caution">
    <text evidence="1">The sequence shown here is derived from an EMBL/GenBank/DDBJ whole genome shotgun (WGS) entry which is preliminary data.</text>
</comment>